<comment type="caution">
    <text evidence="2">The sequence shown here is derived from an EMBL/GenBank/DDBJ whole genome shotgun (WGS) entry which is preliminary data.</text>
</comment>
<dbReference type="AlphaFoldDB" id="A0A3M0CD59"/>
<accession>A0A3M0CD59</accession>
<evidence type="ECO:0000313" key="2">
    <source>
        <dbReference type="EMBL" id="RMB04939.1"/>
    </source>
</evidence>
<dbReference type="OrthoDB" id="9776609at2"/>
<reference evidence="2 3" key="1">
    <citation type="submission" date="2018-10" db="EMBL/GenBank/DDBJ databases">
        <title>Genomic Encyclopedia of Archaeal and Bacterial Type Strains, Phase II (KMG-II): from individual species to whole genera.</title>
        <authorList>
            <person name="Goeker M."/>
        </authorList>
    </citation>
    <scope>NUCLEOTIDE SEQUENCE [LARGE SCALE GENOMIC DNA]</scope>
    <source>
        <strain evidence="2 3">DSM 25217</strain>
    </source>
</reference>
<feature type="transmembrane region" description="Helical" evidence="1">
    <location>
        <begin position="20"/>
        <end position="41"/>
    </location>
</feature>
<feature type="transmembrane region" description="Helical" evidence="1">
    <location>
        <begin position="456"/>
        <end position="473"/>
    </location>
</feature>
<proteinExistence type="predicted"/>
<name>A0A3M0CD59_9PROT</name>
<feature type="transmembrane region" description="Helical" evidence="1">
    <location>
        <begin position="426"/>
        <end position="444"/>
    </location>
</feature>
<gene>
    <name evidence="2" type="ORF">BXY39_2512</name>
</gene>
<feature type="transmembrane region" description="Helical" evidence="1">
    <location>
        <begin position="485"/>
        <end position="508"/>
    </location>
</feature>
<dbReference type="PANTHER" id="PTHR34219">
    <property type="entry name" value="IRON-REGULATED INNER MEMBRANE PROTEIN-RELATED"/>
    <property type="match status" value="1"/>
</dbReference>
<feature type="transmembrane region" description="Helical" evidence="1">
    <location>
        <begin position="188"/>
        <end position="218"/>
    </location>
</feature>
<keyword evidence="1" id="KW-0472">Membrane</keyword>
<feature type="transmembrane region" description="Helical" evidence="1">
    <location>
        <begin position="351"/>
        <end position="372"/>
    </location>
</feature>
<protein>
    <submittedName>
        <fullName evidence="2">Putative iron-regulated membrane protein</fullName>
    </submittedName>
</protein>
<dbReference type="InParanoid" id="A0A3M0CD59"/>
<organism evidence="2 3">
    <name type="scientific">Eilatimonas milleporae</name>
    <dbReference type="NCBI Taxonomy" id="911205"/>
    <lineage>
        <taxon>Bacteria</taxon>
        <taxon>Pseudomonadati</taxon>
        <taxon>Pseudomonadota</taxon>
        <taxon>Alphaproteobacteria</taxon>
        <taxon>Kordiimonadales</taxon>
        <taxon>Kordiimonadaceae</taxon>
        <taxon>Eilatimonas</taxon>
    </lineage>
</organism>
<sequence length="535" mass="59302">MFKLNISNDFRASMTWVHTWVGIGVSCLLFVIFWTGSLTVFDKEIDLWMKPEMRVEAPQGSFSFQAKFDELLAGEARNASTLAVAAPSERMPLGFYYWREKGGDNIDVYFNAATNAPVGVTESYAGTRFFYPFHYMLHIHPLGIGYWVVGFCAMATLVLIVSGIFIHRKIVADFFTFRPKKALRRSTLDLHNMSSLMALPLHILFPLTGLMIFFSVYLPWSSLVLFHGNELKRNEAVYGSVKSDPHGRPRSGYVDVEGIVRQVEEAWATRSSGGHPKADTVRLWDQSDTNAALEVVDYFNSRAVSMNKYRTTVSIVTGEVIADAEPGNARSTFSWLAGAHYIGFDNWTLRWLYFAGGLLGSLMVASGLMFWIHARIRKGAIEPRSVRMVRALTAGSVTGIILASGGYLVANRLIPAASDGFGIGRANFEVLIFYIVWIGAFIHAGFRGRFAWREQCLAIAPVAVLAVLLNWITTGDHPIAAALQGLTQIWSMDLTLLAGAGVALFAAAKTKVKAEEIKKAQREIGADMLEKSHTE</sequence>
<keyword evidence="3" id="KW-1185">Reference proteome</keyword>
<dbReference type="Proteomes" id="UP000271227">
    <property type="component" value="Unassembled WGS sequence"/>
</dbReference>
<dbReference type="InterPro" id="IPR005625">
    <property type="entry name" value="PepSY-ass_TM"/>
</dbReference>
<keyword evidence="1" id="KW-1133">Transmembrane helix</keyword>
<dbReference type="EMBL" id="REFR01000012">
    <property type="protein sequence ID" value="RMB04939.1"/>
    <property type="molecule type" value="Genomic_DNA"/>
</dbReference>
<evidence type="ECO:0000256" key="1">
    <source>
        <dbReference type="SAM" id="Phobius"/>
    </source>
</evidence>
<dbReference type="PROSITE" id="PS51257">
    <property type="entry name" value="PROKAR_LIPOPROTEIN"/>
    <property type="match status" value="1"/>
</dbReference>
<dbReference type="PANTHER" id="PTHR34219:SF4">
    <property type="entry name" value="PEPSY DOMAIN-CONTAINING PROTEIN"/>
    <property type="match status" value="1"/>
</dbReference>
<feature type="transmembrane region" description="Helical" evidence="1">
    <location>
        <begin position="392"/>
        <end position="414"/>
    </location>
</feature>
<evidence type="ECO:0000313" key="3">
    <source>
        <dbReference type="Proteomes" id="UP000271227"/>
    </source>
</evidence>
<dbReference type="RefSeq" id="WP_121939189.1">
    <property type="nucleotide sequence ID" value="NZ_REFR01000012.1"/>
</dbReference>
<keyword evidence="1" id="KW-0812">Transmembrane</keyword>
<feature type="transmembrane region" description="Helical" evidence="1">
    <location>
        <begin position="144"/>
        <end position="167"/>
    </location>
</feature>
<dbReference type="Pfam" id="PF03929">
    <property type="entry name" value="PepSY_TM"/>
    <property type="match status" value="1"/>
</dbReference>